<dbReference type="Pfam" id="PF04505">
    <property type="entry name" value="CD225"/>
    <property type="match status" value="1"/>
</dbReference>
<dbReference type="GO" id="GO:0016020">
    <property type="term" value="C:membrane"/>
    <property type="evidence" value="ECO:0007669"/>
    <property type="project" value="UniProtKB-SubCell"/>
</dbReference>
<comment type="caution">
    <text evidence="7">The sequence shown here is derived from an EMBL/GenBank/DDBJ whole genome shotgun (WGS) entry which is preliminary data.</text>
</comment>
<dbReference type="STRING" id="553175.POREN0001_0552"/>
<keyword evidence="2 5" id="KW-0812">Transmembrane</keyword>
<keyword evidence="4 5" id="KW-0472">Membrane</keyword>
<evidence type="ECO:0000313" key="8">
    <source>
        <dbReference type="Proteomes" id="UP000004295"/>
    </source>
</evidence>
<dbReference type="InterPro" id="IPR007593">
    <property type="entry name" value="CD225/Dispanin_fam"/>
</dbReference>
<evidence type="ECO:0000256" key="5">
    <source>
        <dbReference type="SAM" id="Phobius"/>
    </source>
</evidence>
<dbReference type="EMBL" id="ACNN01000007">
    <property type="protein sequence ID" value="EEN83434.1"/>
    <property type="molecule type" value="Genomic_DNA"/>
</dbReference>
<protein>
    <recommendedName>
        <fullName evidence="6">GYF domain-containing protein</fullName>
    </recommendedName>
</protein>
<evidence type="ECO:0000256" key="1">
    <source>
        <dbReference type="ARBA" id="ARBA00004370"/>
    </source>
</evidence>
<keyword evidence="8" id="KW-1185">Reference proteome</keyword>
<comment type="subcellular location">
    <subcellularLocation>
        <location evidence="1">Membrane</location>
    </subcellularLocation>
</comment>
<dbReference type="InterPro" id="IPR051423">
    <property type="entry name" value="CD225/Dispanin"/>
</dbReference>
<sequence>MTTEKFYFIRNGQQIGPIEAEQLARENITPQTMVWRQGMEDWKEARLLPELDFLWQNNTNNGASGVPPFQAPPSQQSFASQNNTPYNIYANGGIPPKCPPTYLAFAIIVTIFCAWPLGIPAIINATRVEKAYNQGDFAGAERFSKAARSWSIASMAVAVALVLLWGVIVFFSAVLDSAY</sequence>
<dbReference type="InterPro" id="IPR025640">
    <property type="entry name" value="GYF_2"/>
</dbReference>
<feature type="transmembrane region" description="Helical" evidence="5">
    <location>
        <begin position="102"/>
        <end position="123"/>
    </location>
</feature>
<evidence type="ECO:0000259" key="6">
    <source>
        <dbReference type="Pfam" id="PF14237"/>
    </source>
</evidence>
<dbReference type="PANTHER" id="PTHR14948">
    <property type="entry name" value="NG5"/>
    <property type="match status" value="1"/>
</dbReference>
<proteinExistence type="predicted"/>
<dbReference type="PANTHER" id="PTHR14948:SF25">
    <property type="entry name" value="DUF4190 DOMAIN-CONTAINING PROTEIN"/>
    <property type="match status" value="1"/>
</dbReference>
<feature type="domain" description="GYF" evidence="6">
    <location>
        <begin position="7"/>
        <end position="51"/>
    </location>
</feature>
<dbReference type="Pfam" id="PF14237">
    <property type="entry name" value="GYF_2"/>
    <property type="match status" value="1"/>
</dbReference>
<evidence type="ECO:0000256" key="4">
    <source>
        <dbReference type="ARBA" id="ARBA00023136"/>
    </source>
</evidence>
<dbReference type="RefSeq" id="WP_004332517.1">
    <property type="nucleotide sequence ID" value="NZ_ACNN01000007.1"/>
</dbReference>
<evidence type="ECO:0000256" key="2">
    <source>
        <dbReference type="ARBA" id="ARBA00022692"/>
    </source>
</evidence>
<keyword evidence="3 5" id="KW-1133">Transmembrane helix</keyword>
<gene>
    <name evidence="7" type="ORF">POREN0001_0552</name>
</gene>
<dbReference type="eggNOG" id="ENOG5033BD9">
    <property type="taxonomic scope" value="Bacteria"/>
</dbReference>
<evidence type="ECO:0000313" key="7">
    <source>
        <dbReference type="EMBL" id="EEN83434.1"/>
    </source>
</evidence>
<dbReference type="Proteomes" id="UP000004295">
    <property type="component" value="Unassembled WGS sequence"/>
</dbReference>
<dbReference type="GeneID" id="93364986"/>
<organism evidence="7 8">
    <name type="scientific">Porphyromonas endodontalis (strain ATCC 35406 / DSM 24491 / JCM 8526 / CCUG 16442 / BCRC 14492 / NCTC 13058 / HG 370)</name>
    <name type="common">Bacteroides endodontalis</name>
    <dbReference type="NCBI Taxonomy" id="553175"/>
    <lineage>
        <taxon>Bacteria</taxon>
        <taxon>Pseudomonadati</taxon>
        <taxon>Bacteroidota</taxon>
        <taxon>Bacteroidia</taxon>
        <taxon>Bacteroidales</taxon>
        <taxon>Porphyromonadaceae</taxon>
        <taxon>Porphyromonas</taxon>
    </lineage>
</organism>
<evidence type="ECO:0000256" key="3">
    <source>
        <dbReference type="ARBA" id="ARBA00022989"/>
    </source>
</evidence>
<feature type="transmembrane region" description="Helical" evidence="5">
    <location>
        <begin position="152"/>
        <end position="175"/>
    </location>
</feature>
<dbReference type="AlphaFoldDB" id="C3J8N3"/>
<name>C3J8N3_POREA</name>
<reference evidence="7 8" key="1">
    <citation type="submission" date="2009-04" db="EMBL/GenBank/DDBJ databases">
        <authorList>
            <person name="Sebastian Y."/>
            <person name="Madupu R."/>
            <person name="Durkin A.S."/>
            <person name="Torralba M."/>
            <person name="Methe B."/>
            <person name="Sutton G.G."/>
            <person name="Strausberg R.L."/>
            <person name="Nelson K.E."/>
        </authorList>
    </citation>
    <scope>NUCLEOTIDE SEQUENCE [LARGE SCALE GENOMIC DNA]</scope>
    <source>
        <strain evidence="8">ATCC 35406 / BCRC 14492 / JCM 8526 / NCTC 13058 / HG 370</strain>
    </source>
</reference>
<dbReference type="TCDB" id="8.A.58.2.9">
    <property type="family name" value="the dispanin (dispanin) family"/>
</dbReference>
<accession>C3J8N3</accession>